<evidence type="ECO:0000313" key="1">
    <source>
        <dbReference type="EMBL" id="CAG8668550.1"/>
    </source>
</evidence>
<dbReference type="AlphaFoldDB" id="A0A9N9ECQ9"/>
<reference evidence="1" key="1">
    <citation type="submission" date="2021-06" db="EMBL/GenBank/DDBJ databases">
        <authorList>
            <person name="Kallberg Y."/>
            <person name="Tangrot J."/>
            <person name="Rosling A."/>
        </authorList>
    </citation>
    <scope>NUCLEOTIDE SEQUENCE</scope>
    <source>
        <strain evidence="1">IA702</strain>
    </source>
</reference>
<protein>
    <submittedName>
        <fullName evidence="1">10380_t:CDS:1</fullName>
    </submittedName>
</protein>
<dbReference type="Proteomes" id="UP000789572">
    <property type="component" value="Unassembled WGS sequence"/>
</dbReference>
<organism evidence="1 2">
    <name type="scientific">Paraglomus occultum</name>
    <dbReference type="NCBI Taxonomy" id="144539"/>
    <lineage>
        <taxon>Eukaryota</taxon>
        <taxon>Fungi</taxon>
        <taxon>Fungi incertae sedis</taxon>
        <taxon>Mucoromycota</taxon>
        <taxon>Glomeromycotina</taxon>
        <taxon>Glomeromycetes</taxon>
        <taxon>Paraglomerales</taxon>
        <taxon>Paraglomeraceae</taxon>
        <taxon>Paraglomus</taxon>
    </lineage>
</organism>
<evidence type="ECO:0000313" key="2">
    <source>
        <dbReference type="Proteomes" id="UP000789572"/>
    </source>
</evidence>
<gene>
    <name evidence="1" type="ORF">POCULU_LOCUS10835</name>
</gene>
<accession>A0A9N9ECQ9</accession>
<feature type="non-terminal residue" evidence="1">
    <location>
        <position position="42"/>
    </location>
</feature>
<comment type="caution">
    <text evidence="1">The sequence shown here is derived from an EMBL/GenBank/DDBJ whole genome shotgun (WGS) entry which is preliminary data.</text>
</comment>
<name>A0A9N9ECQ9_9GLOM</name>
<dbReference type="EMBL" id="CAJVPJ010006400">
    <property type="protein sequence ID" value="CAG8668550.1"/>
    <property type="molecule type" value="Genomic_DNA"/>
</dbReference>
<keyword evidence="2" id="KW-1185">Reference proteome</keyword>
<sequence length="42" mass="4605">MAHSGGDTVAMEDLVYDLPEEGEIKEGGTARDVRRISEIEVE</sequence>
<proteinExistence type="predicted"/>